<dbReference type="Proteomes" id="UP000053676">
    <property type="component" value="Unassembled WGS sequence"/>
</dbReference>
<accession>W2TJK4</accession>
<evidence type="ECO:0000313" key="2">
    <source>
        <dbReference type="Proteomes" id="UP000053676"/>
    </source>
</evidence>
<dbReference type="AlphaFoldDB" id="W2TJK4"/>
<dbReference type="EMBL" id="KI658624">
    <property type="protein sequence ID" value="ETN81784.1"/>
    <property type="molecule type" value="Genomic_DNA"/>
</dbReference>
<sequence>MLRGVTNETYFSVTVVSDAAANLPYVCTMERVHAMAAKHSLERAPICGHLRWEGQIPFELTLPDLRPLNQVVSEPSTKLVKRNEEEAPSCSCLETVDTTGEAYSRAGTTSAVLITIAISPTNLETDVVLAA</sequence>
<evidence type="ECO:0000313" key="1">
    <source>
        <dbReference type="EMBL" id="ETN81784.1"/>
    </source>
</evidence>
<proteinExistence type="predicted"/>
<organism evidence="1 2">
    <name type="scientific">Necator americanus</name>
    <name type="common">Human hookworm</name>
    <dbReference type="NCBI Taxonomy" id="51031"/>
    <lineage>
        <taxon>Eukaryota</taxon>
        <taxon>Metazoa</taxon>
        <taxon>Ecdysozoa</taxon>
        <taxon>Nematoda</taxon>
        <taxon>Chromadorea</taxon>
        <taxon>Rhabditida</taxon>
        <taxon>Rhabditina</taxon>
        <taxon>Rhabditomorpha</taxon>
        <taxon>Strongyloidea</taxon>
        <taxon>Ancylostomatidae</taxon>
        <taxon>Bunostominae</taxon>
        <taxon>Necator</taxon>
    </lineage>
</organism>
<gene>
    <name evidence="1" type="ORF">NECAME_02074</name>
</gene>
<reference evidence="2" key="1">
    <citation type="journal article" date="2014" name="Nat. Genet.">
        <title>Genome of the human hookworm Necator americanus.</title>
        <authorList>
            <person name="Tang Y.T."/>
            <person name="Gao X."/>
            <person name="Rosa B.A."/>
            <person name="Abubucker S."/>
            <person name="Hallsworth-Pepin K."/>
            <person name="Martin J."/>
            <person name="Tyagi R."/>
            <person name="Heizer E."/>
            <person name="Zhang X."/>
            <person name="Bhonagiri-Palsikar V."/>
            <person name="Minx P."/>
            <person name="Warren W.C."/>
            <person name="Wang Q."/>
            <person name="Zhan B."/>
            <person name="Hotez P.J."/>
            <person name="Sternberg P.W."/>
            <person name="Dougall A."/>
            <person name="Gaze S.T."/>
            <person name="Mulvenna J."/>
            <person name="Sotillo J."/>
            <person name="Ranganathan S."/>
            <person name="Rabelo E.M."/>
            <person name="Wilson R.K."/>
            <person name="Felgner P.L."/>
            <person name="Bethony J."/>
            <person name="Hawdon J.M."/>
            <person name="Gasser R.B."/>
            <person name="Loukas A."/>
            <person name="Mitreva M."/>
        </authorList>
    </citation>
    <scope>NUCLEOTIDE SEQUENCE [LARGE SCALE GENOMIC DNA]</scope>
</reference>
<protein>
    <submittedName>
        <fullName evidence="1">Uncharacterized protein</fullName>
    </submittedName>
</protein>
<keyword evidence="2" id="KW-1185">Reference proteome</keyword>
<name>W2TJK4_NECAM</name>
<dbReference type="KEGG" id="nai:NECAME_02074"/>